<organism evidence="1 2">
    <name type="scientific">Natronosporangium hydrolyticum</name>
    <dbReference type="NCBI Taxonomy" id="2811111"/>
    <lineage>
        <taxon>Bacteria</taxon>
        <taxon>Bacillati</taxon>
        <taxon>Actinomycetota</taxon>
        <taxon>Actinomycetes</taxon>
        <taxon>Micromonosporales</taxon>
        <taxon>Micromonosporaceae</taxon>
        <taxon>Natronosporangium</taxon>
    </lineage>
</organism>
<dbReference type="RefSeq" id="WP_239679257.1">
    <property type="nucleotide sequence ID" value="NZ_CP070499.1"/>
</dbReference>
<name>A0A895YHJ1_9ACTN</name>
<dbReference type="InterPro" id="IPR045617">
    <property type="entry name" value="DUF6445"/>
</dbReference>
<dbReference type="AlphaFoldDB" id="A0A895YHJ1"/>
<proteinExistence type="predicted"/>
<dbReference type="KEGG" id="nhy:JQS43_12510"/>
<reference evidence="1" key="1">
    <citation type="submission" date="2021-02" db="EMBL/GenBank/DDBJ databases">
        <title>Natrosporangium hydrolyticum gen. nov., sp. nov, a haloalkaliphilic actinobacterium from a soda solonchak soil.</title>
        <authorList>
            <person name="Sorokin D.Y."/>
            <person name="Khijniak T.V."/>
            <person name="Zakharycheva A.P."/>
            <person name="Boueva O.V."/>
            <person name="Ariskina E.V."/>
            <person name="Hahnke R.L."/>
            <person name="Bunk B."/>
            <person name="Sproer C."/>
            <person name="Schumann P."/>
            <person name="Evtushenko L.I."/>
            <person name="Kublanov I.V."/>
        </authorList>
    </citation>
    <scope>NUCLEOTIDE SEQUENCE</scope>
    <source>
        <strain evidence="1">DSM 106523</strain>
    </source>
</reference>
<accession>A0A895YHJ1</accession>
<dbReference type="Pfam" id="PF20043">
    <property type="entry name" value="DUF6445"/>
    <property type="match status" value="1"/>
</dbReference>
<dbReference type="EMBL" id="CP070499">
    <property type="protein sequence ID" value="QSB17011.1"/>
    <property type="molecule type" value="Genomic_DNA"/>
</dbReference>
<gene>
    <name evidence="1" type="ORF">JQS43_12510</name>
</gene>
<dbReference type="Proteomes" id="UP000662857">
    <property type="component" value="Chromosome"/>
</dbReference>
<keyword evidence="2" id="KW-1185">Reference proteome</keyword>
<sequence length="222" mass="24962">MRKRLVVVDGFYADPDAVRQLALNSAFNSADRYNYPGWQSNKALRTDALQARIEGILGRGIDVDPDRLTWGGFRLITDETGERTKVHADSAVDWAGMVYLTPDAPSSAGTGFFRHRETGRERPPTDREARRLGFADADEFEERVVRRDMADLSKWEIVSWVGPTYNRLVLFRGCEFYHAPLGGLGDRPANARLTHNFFFNERIEVGTVGRVLGKEVVSGGVR</sequence>
<evidence type="ECO:0000313" key="2">
    <source>
        <dbReference type="Proteomes" id="UP000662857"/>
    </source>
</evidence>
<evidence type="ECO:0000313" key="1">
    <source>
        <dbReference type="EMBL" id="QSB17011.1"/>
    </source>
</evidence>
<protein>
    <submittedName>
        <fullName evidence="1">Uncharacterized protein</fullName>
    </submittedName>
</protein>